<organism evidence="2 3">
    <name type="scientific">Mucilaginibacter pineti</name>
    <dbReference type="NCBI Taxonomy" id="1391627"/>
    <lineage>
        <taxon>Bacteria</taxon>
        <taxon>Pseudomonadati</taxon>
        <taxon>Bacteroidota</taxon>
        <taxon>Sphingobacteriia</taxon>
        <taxon>Sphingobacteriales</taxon>
        <taxon>Sphingobacteriaceae</taxon>
        <taxon>Mucilaginibacter</taxon>
    </lineage>
</organism>
<keyword evidence="3" id="KW-1185">Reference proteome</keyword>
<dbReference type="RefSeq" id="WP_091151880.1">
    <property type="nucleotide sequence ID" value="NZ_FNAI01000010.1"/>
</dbReference>
<evidence type="ECO:0000313" key="2">
    <source>
        <dbReference type="EMBL" id="SDE85241.1"/>
    </source>
</evidence>
<feature type="signal peptide" evidence="1">
    <location>
        <begin position="1"/>
        <end position="18"/>
    </location>
</feature>
<protein>
    <recommendedName>
        <fullName evidence="4">Lipocalin-like domain-containing protein</fullName>
    </recommendedName>
</protein>
<dbReference type="AlphaFoldDB" id="A0A1G7GAV1"/>
<name>A0A1G7GAV1_9SPHI</name>
<evidence type="ECO:0000256" key="1">
    <source>
        <dbReference type="SAM" id="SignalP"/>
    </source>
</evidence>
<keyword evidence="1" id="KW-0732">Signal</keyword>
<accession>A0A1G7GAV1</accession>
<dbReference type="OrthoDB" id="120730at2"/>
<dbReference type="Proteomes" id="UP000199072">
    <property type="component" value="Unassembled WGS sequence"/>
</dbReference>
<dbReference type="STRING" id="1391627.SAMN05216464_11055"/>
<evidence type="ECO:0000313" key="3">
    <source>
        <dbReference type="Proteomes" id="UP000199072"/>
    </source>
</evidence>
<dbReference type="EMBL" id="FNAI01000010">
    <property type="protein sequence ID" value="SDE85241.1"/>
    <property type="molecule type" value="Genomic_DNA"/>
</dbReference>
<sequence length="142" mass="16174">MKRKLIIALLCLSTAAFAQKKTDFTGKFKVNKERTNFGQAPEFILPRFIIVKQTGDKLIVSRIKLDQQLMELPAVSDTLAFTGNAGFKWLSDTSLQVSKQNGAASWTEIWTLEDQGKTLHLERDVVQSDDFKYHTIAYFDKQ</sequence>
<proteinExistence type="predicted"/>
<feature type="chain" id="PRO_5011769768" description="Lipocalin-like domain-containing protein" evidence="1">
    <location>
        <begin position="19"/>
        <end position="142"/>
    </location>
</feature>
<evidence type="ECO:0008006" key="4">
    <source>
        <dbReference type="Google" id="ProtNLM"/>
    </source>
</evidence>
<reference evidence="2 3" key="1">
    <citation type="submission" date="2016-10" db="EMBL/GenBank/DDBJ databases">
        <authorList>
            <person name="de Groot N.N."/>
        </authorList>
    </citation>
    <scope>NUCLEOTIDE SEQUENCE [LARGE SCALE GENOMIC DNA]</scope>
    <source>
        <strain evidence="2 3">47C3B</strain>
    </source>
</reference>
<gene>
    <name evidence="2" type="ORF">SAMN05216464_11055</name>
</gene>